<evidence type="ECO:0000313" key="3">
    <source>
        <dbReference type="Proteomes" id="UP001154329"/>
    </source>
</evidence>
<evidence type="ECO:0000256" key="1">
    <source>
        <dbReference type="SAM" id="MobiDB-lite"/>
    </source>
</evidence>
<organism evidence="2 3">
    <name type="scientific">Aphis gossypii</name>
    <name type="common">Cotton aphid</name>
    <dbReference type="NCBI Taxonomy" id="80765"/>
    <lineage>
        <taxon>Eukaryota</taxon>
        <taxon>Metazoa</taxon>
        <taxon>Ecdysozoa</taxon>
        <taxon>Arthropoda</taxon>
        <taxon>Hexapoda</taxon>
        <taxon>Insecta</taxon>
        <taxon>Pterygota</taxon>
        <taxon>Neoptera</taxon>
        <taxon>Paraneoptera</taxon>
        <taxon>Hemiptera</taxon>
        <taxon>Sternorrhyncha</taxon>
        <taxon>Aphidomorpha</taxon>
        <taxon>Aphidoidea</taxon>
        <taxon>Aphididae</taxon>
        <taxon>Aphidini</taxon>
        <taxon>Aphis</taxon>
        <taxon>Aphis</taxon>
    </lineage>
</organism>
<dbReference type="Proteomes" id="UP001154329">
    <property type="component" value="Chromosome 1"/>
</dbReference>
<dbReference type="AlphaFoldDB" id="A0A9P0ILZ3"/>
<reference evidence="2" key="1">
    <citation type="submission" date="2022-02" db="EMBL/GenBank/DDBJ databases">
        <authorList>
            <person name="King R."/>
        </authorList>
    </citation>
    <scope>NUCLEOTIDE SEQUENCE</scope>
</reference>
<feature type="region of interest" description="Disordered" evidence="1">
    <location>
        <begin position="1"/>
        <end position="30"/>
    </location>
</feature>
<protein>
    <submittedName>
        <fullName evidence="2">Uncharacterized protein</fullName>
    </submittedName>
</protein>
<gene>
    <name evidence="2" type="ORF">APHIGO_LOCUS949</name>
</gene>
<reference evidence="2" key="2">
    <citation type="submission" date="2022-10" db="EMBL/GenBank/DDBJ databases">
        <authorList>
            <consortium name="ENA_rothamsted_submissions"/>
            <consortium name="culmorum"/>
            <person name="King R."/>
        </authorList>
    </citation>
    <scope>NUCLEOTIDE SEQUENCE</scope>
</reference>
<proteinExistence type="predicted"/>
<name>A0A9P0ILZ3_APHGO</name>
<accession>A0A9P0ILZ3</accession>
<keyword evidence="3" id="KW-1185">Reference proteome</keyword>
<evidence type="ECO:0000313" key="2">
    <source>
        <dbReference type="EMBL" id="CAH1709802.1"/>
    </source>
</evidence>
<sequence>MGRRKNNTAYKLRSGINPDDVSMESDTNQSTHDDHVFLRSHQNEQQVVPNELNAINKPEDASRGASAPDVNTILQLLMEQNRMLMEQLNMSKTVVNEQPSQFYVMPNLNKNISSFTGRETGQVARDWLKNNKNNTKITPPT</sequence>
<dbReference type="EMBL" id="OU899034">
    <property type="protein sequence ID" value="CAH1709802.1"/>
    <property type="molecule type" value="Genomic_DNA"/>
</dbReference>